<sequence length="109" mass="12356">MEISSLDSRCPGPCVLPPPGDHHGNAHIFKPPINQSIRFFNLDSLKALPTLESEKHTIEVRDYACVHFPGPLSISINDAKSERPFYMNSRHKDHCYMEARLLEVDPMTV</sequence>
<comment type="caution">
    <text evidence="1">The sequence shown here is derived from an EMBL/GenBank/DDBJ whole genome shotgun (WGS) entry which is preliminary data.</text>
</comment>
<gene>
    <name evidence="1" type="ORF">M0R45_020525</name>
</gene>
<evidence type="ECO:0000313" key="1">
    <source>
        <dbReference type="EMBL" id="KAK9933324.1"/>
    </source>
</evidence>
<protein>
    <submittedName>
        <fullName evidence="1">Uncharacterized protein</fullName>
    </submittedName>
</protein>
<name>A0AAW1XAF3_RUBAR</name>
<dbReference type="EMBL" id="JBEDUW010000004">
    <property type="protein sequence ID" value="KAK9933324.1"/>
    <property type="molecule type" value="Genomic_DNA"/>
</dbReference>
<evidence type="ECO:0000313" key="2">
    <source>
        <dbReference type="Proteomes" id="UP001457282"/>
    </source>
</evidence>
<organism evidence="1 2">
    <name type="scientific">Rubus argutus</name>
    <name type="common">Southern blackberry</name>
    <dbReference type="NCBI Taxonomy" id="59490"/>
    <lineage>
        <taxon>Eukaryota</taxon>
        <taxon>Viridiplantae</taxon>
        <taxon>Streptophyta</taxon>
        <taxon>Embryophyta</taxon>
        <taxon>Tracheophyta</taxon>
        <taxon>Spermatophyta</taxon>
        <taxon>Magnoliopsida</taxon>
        <taxon>eudicotyledons</taxon>
        <taxon>Gunneridae</taxon>
        <taxon>Pentapetalae</taxon>
        <taxon>rosids</taxon>
        <taxon>fabids</taxon>
        <taxon>Rosales</taxon>
        <taxon>Rosaceae</taxon>
        <taxon>Rosoideae</taxon>
        <taxon>Rosoideae incertae sedis</taxon>
        <taxon>Rubus</taxon>
    </lineage>
</organism>
<dbReference type="AlphaFoldDB" id="A0AAW1XAF3"/>
<accession>A0AAW1XAF3</accession>
<dbReference type="Proteomes" id="UP001457282">
    <property type="component" value="Unassembled WGS sequence"/>
</dbReference>
<proteinExistence type="predicted"/>
<keyword evidence="2" id="KW-1185">Reference proteome</keyword>
<reference evidence="1 2" key="1">
    <citation type="journal article" date="2023" name="G3 (Bethesda)">
        <title>A chromosome-length genome assembly and annotation of blackberry (Rubus argutus, cv. 'Hillquist').</title>
        <authorList>
            <person name="Bruna T."/>
            <person name="Aryal R."/>
            <person name="Dudchenko O."/>
            <person name="Sargent D.J."/>
            <person name="Mead D."/>
            <person name="Buti M."/>
            <person name="Cavallini A."/>
            <person name="Hytonen T."/>
            <person name="Andres J."/>
            <person name="Pham M."/>
            <person name="Weisz D."/>
            <person name="Mascagni F."/>
            <person name="Usai G."/>
            <person name="Natali L."/>
            <person name="Bassil N."/>
            <person name="Fernandez G.E."/>
            <person name="Lomsadze A."/>
            <person name="Armour M."/>
            <person name="Olukolu B."/>
            <person name="Poorten T."/>
            <person name="Britton C."/>
            <person name="Davik J."/>
            <person name="Ashrafi H."/>
            <person name="Aiden E.L."/>
            <person name="Borodovsky M."/>
            <person name="Worthington M."/>
        </authorList>
    </citation>
    <scope>NUCLEOTIDE SEQUENCE [LARGE SCALE GENOMIC DNA]</scope>
    <source>
        <strain evidence="1">PI 553951</strain>
    </source>
</reference>